<gene>
    <name evidence="7" type="ORF">F4Y42_00185</name>
</gene>
<dbReference type="PROSITE" id="PS50850">
    <property type="entry name" value="MFS"/>
    <property type="match status" value="1"/>
</dbReference>
<feature type="transmembrane region" description="Helical" evidence="5">
    <location>
        <begin position="81"/>
        <end position="100"/>
    </location>
</feature>
<feature type="transmembrane region" description="Helical" evidence="5">
    <location>
        <begin position="37"/>
        <end position="61"/>
    </location>
</feature>
<feature type="transmembrane region" description="Helical" evidence="5">
    <location>
        <begin position="323"/>
        <end position="348"/>
    </location>
</feature>
<feature type="transmembrane region" description="Helical" evidence="5">
    <location>
        <begin position="297"/>
        <end position="317"/>
    </location>
</feature>
<dbReference type="GO" id="GO:0022857">
    <property type="term" value="F:transmembrane transporter activity"/>
    <property type="evidence" value="ECO:0007669"/>
    <property type="project" value="InterPro"/>
</dbReference>
<dbReference type="PANTHER" id="PTHR23518">
    <property type="entry name" value="C-METHYLTRANSFERASE"/>
    <property type="match status" value="1"/>
</dbReference>
<dbReference type="Pfam" id="PF07690">
    <property type="entry name" value="MFS_1"/>
    <property type="match status" value="1"/>
</dbReference>
<dbReference type="PANTHER" id="PTHR23518:SF2">
    <property type="entry name" value="MAJOR FACILITATOR SUPERFAMILY TRANSPORTER"/>
    <property type="match status" value="1"/>
</dbReference>
<sequence length="432" mass="45329">MRTPSEAGKSAGSPALLKITLADFIVRSAYQMGKTPLLPIFAASLGASDALLGLIVSVSTLTGMATKPLFGLLSDRMGRRLWLVIGTLIFAGVPFLYALIETPGQLVAIRLLHGTATAIYGPVTVAYVAERSGKRKAERLGWFGMARSGGYLVGPAVAGWLLLSLDPVTVFTLIGALSMAAFVPVLWLGGDGPDFRVKPSFKNSADRERVVRRDALLRAIRGFVKREAGLLRTPAVWLSGALEAAVFVVTYVIKAFLPVYALTAGYSTVEIGLFFSAQEGALILLKPWGGRLGDRFGHLRAVSLGIFCLALSLPFLLSGPGTFSLLAVAAAMGAAQALIFPATIALIAEQVPAGEIGAGMGLAGSLKNAGKVAGPLLGGLLIVGLGYNGMFWLLAGLLLAGALALFFRVSIVDFAPYRERRGPSPDVLTTRS</sequence>
<name>A0A6B0YLT1_9CHLR</name>
<dbReference type="Gene3D" id="1.20.1250.20">
    <property type="entry name" value="MFS general substrate transporter like domains"/>
    <property type="match status" value="2"/>
</dbReference>
<protein>
    <submittedName>
        <fullName evidence="7">MFS transporter</fullName>
    </submittedName>
</protein>
<evidence type="ECO:0000259" key="6">
    <source>
        <dbReference type="PROSITE" id="PS50850"/>
    </source>
</evidence>
<feature type="transmembrane region" description="Helical" evidence="5">
    <location>
        <begin position="168"/>
        <end position="188"/>
    </location>
</feature>
<dbReference type="InterPro" id="IPR036259">
    <property type="entry name" value="MFS_trans_sf"/>
</dbReference>
<evidence type="ECO:0000256" key="5">
    <source>
        <dbReference type="SAM" id="Phobius"/>
    </source>
</evidence>
<dbReference type="InterPro" id="IPR011701">
    <property type="entry name" value="MFS"/>
</dbReference>
<dbReference type="InterPro" id="IPR020846">
    <property type="entry name" value="MFS_dom"/>
</dbReference>
<feature type="transmembrane region" description="Helical" evidence="5">
    <location>
        <begin position="106"/>
        <end position="128"/>
    </location>
</feature>
<proteinExistence type="predicted"/>
<organism evidence="7">
    <name type="scientific">Caldilineaceae bacterium SB0664_bin_27</name>
    <dbReference type="NCBI Taxonomy" id="2605260"/>
    <lineage>
        <taxon>Bacteria</taxon>
        <taxon>Bacillati</taxon>
        <taxon>Chloroflexota</taxon>
        <taxon>Caldilineae</taxon>
        <taxon>Caldilineales</taxon>
        <taxon>Caldilineaceae</taxon>
    </lineage>
</organism>
<dbReference type="PRINTS" id="PR01035">
    <property type="entry name" value="TCRTETA"/>
</dbReference>
<accession>A0A6B0YLT1</accession>
<dbReference type="InterPro" id="IPR001958">
    <property type="entry name" value="Tet-R_TetA/multi-R_MdtG-like"/>
</dbReference>
<feature type="transmembrane region" description="Helical" evidence="5">
    <location>
        <begin position="140"/>
        <end position="162"/>
    </location>
</feature>
<evidence type="ECO:0000256" key="1">
    <source>
        <dbReference type="ARBA" id="ARBA00004651"/>
    </source>
</evidence>
<dbReference type="CDD" id="cd17325">
    <property type="entry name" value="MFS_MdtG_SLC18_like"/>
    <property type="match status" value="1"/>
</dbReference>
<keyword evidence="4 5" id="KW-0472">Membrane</keyword>
<evidence type="ECO:0000256" key="2">
    <source>
        <dbReference type="ARBA" id="ARBA00022692"/>
    </source>
</evidence>
<dbReference type="GO" id="GO:0005886">
    <property type="term" value="C:plasma membrane"/>
    <property type="evidence" value="ECO:0007669"/>
    <property type="project" value="UniProtKB-SubCell"/>
</dbReference>
<reference evidence="7" key="1">
    <citation type="submission" date="2019-09" db="EMBL/GenBank/DDBJ databases">
        <title>Characterisation of the sponge microbiome using genome-centric metagenomics.</title>
        <authorList>
            <person name="Engelberts J.P."/>
            <person name="Robbins S.J."/>
            <person name="De Goeij J.M."/>
            <person name="Aranda M."/>
            <person name="Bell S.C."/>
            <person name="Webster N.S."/>
        </authorList>
    </citation>
    <scope>NUCLEOTIDE SEQUENCE</scope>
    <source>
        <strain evidence="7">SB0664_bin_27</strain>
    </source>
</reference>
<feature type="domain" description="Major facilitator superfamily (MFS) profile" evidence="6">
    <location>
        <begin position="15"/>
        <end position="413"/>
    </location>
</feature>
<evidence type="ECO:0000313" key="7">
    <source>
        <dbReference type="EMBL" id="MXY91850.1"/>
    </source>
</evidence>
<dbReference type="SUPFAM" id="SSF103473">
    <property type="entry name" value="MFS general substrate transporter"/>
    <property type="match status" value="1"/>
</dbReference>
<feature type="transmembrane region" description="Helical" evidence="5">
    <location>
        <begin position="235"/>
        <end position="253"/>
    </location>
</feature>
<comment type="caution">
    <text evidence="7">The sequence shown here is derived from an EMBL/GenBank/DDBJ whole genome shotgun (WGS) entry which is preliminary data.</text>
</comment>
<evidence type="ECO:0000256" key="4">
    <source>
        <dbReference type="ARBA" id="ARBA00023136"/>
    </source>
</evidence>
<evidence type="ECO:0000256" key="3">
    <source>
        <dbReference type="ARBA" id="ARBA00022989"/>
    </source>
</evidence>
<dbReference type="EMBL" id="VXRG01000003">
    <property type="protein sequence ID" value="MXY91850.1"/>
    <property type="molecule type" value="Genomic_DNA"/>
</dbReference>
<keyword evidence="2 5" id="KW-0812">Transmembrane</keyword>
<comment type="subcellular location">
    <subcellularLocation>
        <location evidence="1">Cell membrane</location>
        <topology evidence="1">Multi-pass membrane protein</topology>
    </subcellularLocation>
</comment>
<dbReference type="AlphaFoldDB" id="A0A6B0YLT1"/>
<keyword evidence="3 5" id="KW-1133">Transmembrane helix</keyword>
<feature type="transmembrane region" description="Helical" evidence="5">
    <location>
        <begin position="393"/>
        <end position="411"/>
    </location>
</feature>